<dbReference type="InterPro" id="IPR033228">
    <property type="entry name" value="SZT2"/>
</dbReference>
<protein>
    <submittedName>
        <fullName evidence="2">Uncharacterized protein</fullName>
    </submittedName>
</protein>
<feature type="region of interest" description="Disordered" evidence="1">
    <location>
        <begin position="100"/>
        <end position="122"/>
    </location>
</feature>
<feature type="non-terminal residue" evidence="2">
    <location>
        <position position="1"/>
    </location>
</feature>
<evidence type="ECO:0000256" key="1">
    <source>
        <dbReference type="SAM" id="MobiDB-lite"/>
    </source>
</evidence>
<organism evidence="2 3">
    <name type="scientific">Cherax quadricarinatus</name>
    <name type="common">Australian red claw crayfish</name>
    <dbReference type="NCBI Taxonomy" id="27406"/>
    <lineage>
        <taxon>Eukaryota</taxon>
        <taxon>Metazoa</taxon>
        <taxon>Ecdysozoa</taxon>
        <taxon>Arthropoda</taxon>
        <taxon>Crustacea</taxon>
        <taxon>Multicrustacea</taxon>
        <taxon>Malacostraca</taxon>
        <taxon>Eumalacostraca</taxon>
        <taxon>Eucarida</taxon>
        <taxon>Decapoda</taxon>
        <taxon>Pleocyemata</taxon>
        <taxon>Astacidea</taxon>
        <taxon>Parastacoidea</taxon>
        <taxon>Parastacidae</taxon>
        <taxon>Cherax</taxon>
    </lineage>
</organism>
<dbReference type="Proteomes" id="UP001445076">
    <property type="component" value="Unassembled WGS sequence"/>
</dbReference>
<dbReference type="PANTHER" id="PTHR14918">
    <property type="entry name" value="KICSTOR COMPLEX PROTEIN SZT2"/>
    <property type="match status" value="1"/>
</dbReference>
<sequence>QYTEFILVHTKTCRVHYKDANDQRVSDEYDVTLLVSHNTNAEDRSDERPNVLHLNYYVILTSTREMYPNRILEKKMGRFRTVSIAPSLGKRWTPYSTYAEESDQSGSVTPPSATAVSAATEDEATQAASTAVGLPPPLKSYIGIRSESVNYLGYYTQYEETMQRTLEAQAEDARSRIHHIFNQAKIHCRRDLLWQRLTASLREDERQKLPREQILSGLSFSELSELLSMVSVEPLSAVDPQLLPLLSKPLQWYQGLTRVLQSKYQERHRSLTSNDGNIQHVVVLSSTCSDAFMMLSINLHHQKAELCCVYKQLKGEGSSRASIDCRIQGLIQDFVNACCFHLWCGLL</sequence>
<dbReference type="GO" id="GO:0005777">
    <property type="term" value="C:peroxisome"/>
    <property type="evidence" value="ECO:0007669"/>
    <property type="project" value="InterPro"/>
</dbReference>
<proteinExistence type="predicted"/>
<name>A0AAW0W8Q8_CHEQU</name>
<dbReference type="PANTHER" id="PTHR14918:SF3">
    <property type="entry name" value="KICSTOR COMPLEX PROTEIN SZT2"/>
    <property type="match status" value="1"/>
</dbReference>
<dbReference type="EMBL" id="JARKIK010000081">
    <property type="protein sequence ID" value="KAK8725750.1"/>
    <property type="molecule type" value="Genomic_DNA"/>
</dbReference>
<dbReference type="AlphaFoldDB" id="A0AAW0W8Q8"/>
<gene>
    <name evidence="2" type="ORF">OTU49_010459</name>
</gene>
<reference evidence="2 3" key="1">
    <citation type="journal article" date="2024" name="BMC Genomics">
        <title>Genome assembly of redclaw crayfish (Cherax quadricarinatus) provides insights into its immune adaptation and hypoxia tolerance.</title>
        <authorList>
            <person name="Liu Z."/>
            <person name="Zheng J."/>
            <person name="Li H."/>
            <person name="Fang K."/>
            <person name="Wang S."/>
            <person name="He J."/>
            <person name="Zhou D."/>
            <person name="Weng S."/>
            <person name="Chi M."/>
            <person name="Gu Z."/>
            <person name="He J."/>
            <person name="Li F."/>
            <person name="Wang M."/>
        </authorList>
    </citation>
    <scope>NUCLEOTIDE SEQUENCE [LARGE SCALE GENOMIC DNA]</scope>
    <source>
        <strain evidence="2">ZL_2023a</strain>
    </source>
</reference>
<evidence type="ECO:0000313" key="2">
    <source>
        <dbReference type="EMBL" id="KAK8725750.1"/>
    </source>
</evidence>
<accession>A0AAW0W8Q8</accession>
<keyword evidence="3" id="KW-1185">Reference proteome</keyword>
<comment type="caution">
    <text evidence="2">The sequence shown here is derived from an EMBL/GenBank/DDBJ whole genome shotgun (WGS) entry which is preliminary data.</text>
</comment>
<feature type="compositionally biased region" description="Low complexity" evidence="1">
    <location>
        <begin position="107"/>
        <end position="119"/>
    </location>
</feature>
<evidence type="ECO:0000313" key="3">
    <source>
        <dbReference type="Proteomes" id="UP001445076"/>
    </source>
</evidence>